<organism evidence="2 3">
    <name type="scientific">Schizopora paradoxa</name>
    <dbReference type="NCBI Taxonomy" id="27342"/>
    <lineage>
        <taxon>Eukaryota</taxon>
        <taxon>Fungi</taxon>
        <taxon>Dikarya</taxon>
        <taxon>Basidiomycota</taxon>
        <taxon>Agaricomycotina</taxon>
        <taxon>Agaricomycetes</taxon>
        <taxon>Hymenochaetales</taxon>
        <taxon>Schizoporaceae</taxon>
        <taxon>Schizopora</taxon>
    </lineage>
</organism>
<keyword evidence="3" id="KW-1185">Reference proteome</keyword>
<protein>
    <submittedName>
        <fullName evidence="2">Uncharacterized protein</fullName>
    </submittedName>
</protein>
<feature type="region of interest" description="Disordered" evidence="1">
    <location>
        <begin position="154"/>
        <end position="192"/>
    </location>
</feature>
<sequence>MANEPPSETLYSPMFVPDMQFWVKTARERTKSTWRSQHPNTLILTAFVKNHEGGKYAESRVPVWVKVVPGPSVSLNEAQSDEIFELLRIWLHPPGDIHLDSETRRDMQRACMMRALGQNRPYKVTCLNVVKEGYVIELQLLNSHRERYQLSFTLKSHDPGNYDDPIDSIVGETSGDGNEDQDQDDETKTKMP</sequence>
<dbReference type="AlphaFoldDB" id="A0A0H2SE60"/>
<evidence type="ECO:0000313" key="2">
    <source>
        <dbReference type="EMBL" id="KLO19998.1"/>
    </source>
</evidence>
<accession>A0A0H2SE60</accession>
<evidence type="ECO:0000256" key="1">
    <source>
        <dbReference type="SAM" id="MobiDB-lite"/>
    </source>
</evidence>
<name>A0A0H2SE60_9AGAM</name>
<gene>
    <name evidence="2" type="ORF">SCHPADRAFT_923866</name>
</gene>
<dbReference type="InParanoid" id="A0A0H2SE60"/>
<dbReference type="Proteomes" id="UP000053477">
    <property type="component" value="Unassembled WGS sequence"/>
</dbReference>
<reference evidence="2 3" key="1">
    <citation type="submission" date="2015-04" db="EMBL/GenBank/DDBJ databases">
        <title>Complete genome sequence of Schizopora paradoxa KUC8140, a cosmopolitan wood degrader in East Asia.</title>
        <authorList>
            <consortium name="DOE Joint Genome Institute"/>
            <person name="Min B."/>
            <person name="Park H."/>
            <person name="Jang Y."/>
            <person name="Kim J.-J."/>
            <person name="Kim K.H."/>
            <person name="Pangilinan J."/>
            <person name="Lipzen A."/>
            <person name="Riley R."/>
            <person name="Grigoriev I.V."/>
            <person name="Spatafora J.W."/>
            <person name="Choi I.-G."/>
        </authorList>
    </citation>
    <scope>NUCLEOTIDE SEQUENCE [LARGE SCALE GENOMIC DNA]</scope>
    <source>
        <strain evidence="2 3">KUC8140</strain>
    </source>
</reference>
<proteinExistence type="predicted"/>
<evidence type="ECO:0000313" key="3">
    <source>
        <dbReference type="Proteomes" id="UP000053477"/>
    </source>
</evidence>
<dbReference type="EMBL" id="KQ085883">
    <property type="protein sequence ID" value="KLO19998.1"/>
    <property type="molecule type" value="Genomic_DNA"/>
</dbReference>